<dbReference type="EMBL" id="CAMGYJ010000004">
    <property type="protein sequence ID" value="CAI0399775.1"/>
    <property type="molecule type" value="Genomic_DNA"/>
</dbReference>
<proteinExistence type="predicted"/>
<gene>
    <name evidence="1" type="ORF">LITE_LOCUS10468</name>
</gene>
<evidence type="ECO:0000313" key="2">
    <source>
        <dbReference type="Proteomes" id="UP001154282"/>
    </source>
</evidence>
<reference evidence="1" key="1">
    <citation type="submission" date="2022-08" db="EMBL/GenBank/DDBJ databases">
        <authorList>
            <person name="Gutierrez-Valencia J."/>
        </authorList>
    </citation>
    <scope>NUCLEOTIDE SEQUENCE</scope>
</reference>
<organism evidence="1 2">
    <name type="scientific">Linum tenue</name>
    <dbReference type="NCBI Taxonomy" id="586396"/>
    <lineage>
        <taxon>Eukaryota</taxon>
        <taxon>Viridiplantae</taxon>
        <taxon>Streptophyta</taxon>
        <taxon>Embryophyta</taxon>
        <taxon>Tracheophyta</taxon>
        <taxon>Spermatophyta</taxon>
        <taxon>Magnoliopsida</taxon>
        <taxon>eudicotyledons</taxon>
        <taxon>Gunneridae</taxon>
        <taxon>Pentapetalae</taxon>
        <taxon>rosids</taxon>
        <taxon>fabids</taxon>
        <taxon>Malpighiales</taxon>
        <taxon>Linaceae</taxon>
        <taxon>Linum</taxon>
    </lineage>
</organism>
<dbReference type="Proteomes" id="UP001154282">
    <property type="component" value="Unassembled WGS sequence"/>
</dbReference>
<comment type="caution">
    <text evidence="1">The sequence shown here is derived from an EMBL/GenBank/DDBJ whole genome shotgun (WGS) entry which is preliminary data.</text>
</comment>
<name>A0AAV0IQH8_9ROSI</name>
<keyword evidence="2" id="KW-1185">Reference proteome</keyword>
<protein>
    <submittedName>
        <fullName evidence="1">Uncharacterized protein</fullName>
    </submittedName>
</protein>
<accession>A0AAV0IQH8</accession>
<dbReference type="AlphaFoldDB" id="A0AAV0IQH8"/>
<evidence type="ECO:0000313" key="1">
    <source>
        <dbReference type="EMBL" id="CAI0399775.1"/>
    </source>
</evidence>
<sequence>MWPVGEQYNVDQLGVPKLHLQSSVFYISHCINKNSISILSRERLKLLFELMNYNDDCGRLEFRLSISLFHLLFAQICRFRLA</sequence>